<dbReference type="Proteomes" id="UP000187609">
    <property type="component" value="Unassembled WGS sequence"/>
</dbReference>
<gene>
    <name evidence="2" type="ORF">A4A49_10696</name>
</gene>
<evidence type="ECO:0000256" key="1">
    <source>
        <dbReference type="SAM" id="SignalP"/>
    </source>
</evidence>
<feature type="signal peptide" evidence="1">
    <location>
        <begin position="1"/>
        <end position="20"/>
    </location>
</feature>
<organism evidence="2 3">
    <name type="scientific">Nicotiana attenuata</name>
    <name type="common">Coyote tobacco</name>
    <dbReference type="NCBI Taxonomy" id="49451"/>
    <lineage>
        <taxon>Eukaryota</taxon>
        <taxon>Viridiplantae</taxon>
        <taxon>Streptophyta</taxon>
        <taxon>Embryophyta</taxon>
        <taxon>Tracheophyta</taxon>
        <taxon>Spermatophyta</taxon>
        <taxon>Magnoliopsida</taxon>
        <taxon>eudicotyledons</taxon>
        <taxon>Gunneridae</taxon>
        <taxon>Pentapetalae</taxon>
        <taxon>asterids</taxon>
        <taxon>lamiids</taxon>
        <taxon>Solanales</taxon>
        <taxon>Solanaceae</taxon>
        <taxon>Nicotianoideae</taxon>
        <taxon>Nicotianeae</taxon>
        <taxon>Nicotiana</taxon>
    </lineage>
</organism>
<comment type="caution">
    <text evidence="2">The sequence shown here is derived from an EMBL/GenBank/DDBJ whole genome shotgun (WGS) entry which is preliminary data.</text>
</comment>
<evidence type="ECO:0000313" key="2">
    <source>
        <dbReference type="EMBL" id="OIT03848.1"/>
    </source>
</evidence>
<dbReference type="EMBL" id="MJEQ01037187">
    <property type="protein sequence ID" value="OIT03848.1"/>
    <property type="molecule type" value="Genomic_DNA"/>
</dbReference>
<dbReference type="AlphaFoldDB" id="A0A1J6ITH2"/>
<dbReference type="Gramene" id="OIT03848">
    <property type="protein sequence ID" value="OIT03848"/>
    <property type="gene ID" value="A4A49_10696"/>
</dbReference>
<reference evidence="2" key="1">
    <citation type="submission" date="2016-11" db="EMBL/GenBank/DDBJ databases">
        <title>The genome of Nicotiana attenuata.</title>
        <authorList>
            <person name="Xu S."/>
            <person name="Brockmoeller T."/>
            <person name="Gaquerel E."/>
            <person name="Navarro A."/>
            <person name="Kuhl H."/>
            <person name="Gase K."/>
            <person name="Ling Z."/>
            <person name="Zhou W."/>
            <person name="Kreitzer C."/>
            <person name="Stanke M."/>
            <person name="Tang H."/>
            <person name="Lyons E."/>
            <person name="Pandey P."/>
            <person name="Pandey S.P."/>
            <person name="Timmermann B."/>
            <person name="Baldwin I.T."/>
        </authorList>
    </citation>
    <scope>NUCLEOTIDE SEQUENCE [LARGE SCALE GENOMIC DNA]</scope>
    <source>
        <strain evidence="2">UT</strain>
    </source>
</reference>
<keyword evidence="1" id="KW-0732">Signal</keyword>
<evidence type="ECO:0000313" key="3">
    <source>
        <dbReference type="Proteomes" id="UP000187609"/>
    </source>
</evidence>
<sequence>MASKVLIFLFTLWAIGICSSFGIEARNVVITHCDNDNDCLTICKVKFLPKCISNVCICDFLLVCNNDQDCEERIPMCNLQRRCFFHQCICGG</sequence>
<proteinExistence type="predicted"/>
<name>A0A1J6ITH2_NICAT</name>
<accession>A0A1J6ITH2</accession>
<protein>
    <submittedName>
        <fullName evidence="2">Uncharacterized protein</fullName>
    </submittedName>
</protein>
<feature type="chain" id="PRO_5013108779" evidence="1">
    <location>
        <begin position="21"/>
        <end position="92"/>
    </location>
</feature>
<keyword evidence="3" id="KW-1185">Reference proteome</keyword>